<accession>A0A426XLG6</accession>
<proteinExistence type="predicted"/>
<sequence length="156" mass="18081">MEVLYLLLQLPVLPIKLRKLNLQSLYFGMEISGTLLSRYYRCWVCSLFQLPVLTPKIDDLIAHTTDHLTCLMYMVDQGHYQPCEVPRMAHCRIRLTFGTSPSSTLDDKHSPQLDWLQSMLVMSPYGMRVSKPPPPLKRGQLVLRSPFDLIKNCIRF</sequence>
<comment type="caution">
    <text evidence="1">The sequence shown here is derived from an EMBL/GenBank/DDBJ whole genome shotgun (WGS) entry which is preliminary data.</text>
</comment>
<dbReference type="EMBL" id="AMZH03019464">
    <property type="protein sequence ID" value="RRT40323.1"/>
    <property type="molecule type" value="Genomic_DNA"/>
</dbReference>
<evidence type="ECO:0000313" key="1">
    <source>
        <dbReference type="EMBL" id="RRT40323.1"/>
    </source>
</evidence>
<dbReference type="AlphaFoldDB" id="A0A426XLG6"/>
<protein>
    <submittedName>
        <fullName evidence="1">Uncharacterized protein</fullName>
    </submittedName>
</protein>
<organism evidence="1 2">
    <name type="scientific">Ensete ventricosum</name>
    <name type="common">Abyssinian banana</name>
    <name type="synonym">Musa ensete</name>
    <dbReference type="NCBI Taxonomy" id="4639"/>
    <lineage>
        <taxon>Eukaryota</taxon>
        <taxon>Viridiplantae</taxon>
        <taxon>Streptophyta</taxon>
        <taxon>Embryophyta</taxon>
        <taxon>Tracheophyta</taxon>
        <taxon>Spermatophyta</taxon>
        <taxon>Magnoliopsida</taxon>
        <taxon>Liliopsida</taxon>
        <taxon>Zingiberales</taxon>
        <taxon>Musaceae</taxon>
        <taxon>Ensete</taxon>
    </lineage>
</organism>
<evidence type="ECO:0000313" key="2">
    <source>
        <dbReference type="Proteomes" id="UP000287651"/>
    </source>
</evidence>
<name>A0A426XLG6_ENSVE</name>
<reference evidence="1 2" key="1">
    <citation type="journal article" date="2014" name="Agronomy (Basel)">
        <title>A Draft Genome Sequence for Ensete ventricosum, the Drought-Tolerant Tree Against Hunger.</title>
        <authorList>
            <person name="Harrison J."/>
            <person name="Moore K.A."/>
            <person name="Paszkiewicz K."/>
            <person name="Jones T."/>
            <person name="Grant M."/>
            <person name="Ambacheew D."/>
            <person name="Muzemil S."/>
            <person name="Studholme D.J."/>
        </authorList>
    </citation>
    <scope>NUCLEOTIDE SEQUENCE [LARGE SCALE GENOMIC DNA]</scope>
</reference>
<gene>
    <name evidence="1" type="ORF">B296_00039865</name>
</gene>
<dbReference type="Proteomes" id="UP000287651">
    <property type="component" value="Unassembled WGS sequence"/>
</dbReference>